<evidence type="ECO:0000256" key="3">
    <source>
        <dbReference type="PIRSR" id="PIRSR637944-1"/>
    </source>
</evidence>
<evidence type="ECO:0000256" key="1">
    <source>
        <dbReference type="ARBA" id="ARBA00022559"/>
    </source>
</evidence>
<keyword evidence="1 4" id="KW-0575">Peroxidase</keyword>
<feature type="active site" description="Cysteine sulfenic acid (-SOH) intermediate" evidence="3">
    <location>
        <position position="56"/>
    </location>
</feature>
<comment type="catalytic activity">
    <reaction evidence="4">
        <text>a hydroperoxide + 2 glutathione = an alcohol + glutathione disulfide + H2O</text>
        <dbReference type="Rhea" id="RHEA:62632"/>
        <dbReference type="ChEBI" id="CHEBI:15377"/>
        <dbReference type="ChEBI" id="CHEBI:30879"/>
        <dbReference type="ChEBI" id="CHEBI:35924"/>
        <dbReference type="ChEBI" id="CHEBI:57925"/>
        <dbReference type="ChEBI" id="CHEBI:58297"/>
        <dbReference type="EC" id="1.11.1.27"/>
    </reaction>
</comment>
<evidence type="ECO:0000313" key="7">
    <source>
        <dbReference type="Proteomes" id="UP000000361"/>
    </source>
</evidence>
<proteinExistence type="inferred from homology"/>
<organism evidence="6 7">
    <name type="scientific">Paracoccus denitrificans (strain Pd 1222)</name>
    <dbReference type="NCBI Taxonomy" id="318586"/>
    <lineage>
        <taxon>Bacteria</taxon>
        <taxon>Pseudomonadati</taxon>
        <taxon>Pseudomonadota</taxon>
        <taxon>Alphaproteobacteria</taxon>
        <taxon>Rhodobacterales</taxon>
        <taxon>Paracoccaceae</taxon>
        <taxon>Paracoccus</taxon>
    </lineage>
</organism>
<dbReference type="PANTHER" id="PTHR10430:SF16">
    <property type="entry name" value="PEROXIREDOXIN-5, MITOCHONDRIAL"/>
    <property type="match status" value="1"/>
</dbReference>
<dbReference type="AlphaFoldDB" id="A1B4H2"/>
<dbReference type="GO" id="GO:0034599">
    <property type="term" value="P:cellular response to oxidative stress"/>
    <property type="evidence" value="ECO:0007669"/>
    <property type="project" value="InterPro"/>
</dbReference>
<dbReference type="EMBL" id="CP000489">
    <property type="protein sequence ID" value="ABL70416.1"/>
    <property type="molecule type" value="Genomic_DNA"/>
</dbReference>
<dbReference type="GO" id="GO:0005737">
    <property type="term" value="C:cytoplasm"/>
    <property type="evidence" value="ECO:0007669"/>
    <property type="project" value="TreeGrafter"/>
</dbReference>
<keyword evidence="4" id="KW-0676">Redox-active center</keyword>
<dbReference type="GO" id="GO:0045454">
    <property type="term" value="P:cell redox homeostasis"/>
    <property type="evidence" value="ECO:0007669"/>
    <property type="project" value="TreeGrafter"/>
</dbReference>
<dbReference type="Proteomes" id="UP000000361">
    <property type="component" value="Chromosome 1"/>
</dbReference>
<evidence type="ECO:0000313" key="6">
    <source>
        <dbReference type="EMBL" id="ABL70416.1"/>
    </source>
</evidence>
<evidence type="ECO:0000256" key="2">
    <source>
        <dbReference type="ARBA" id="ARBA00023002"/>
    </source>
</evidence>
<dbReference type="GO" id="GO:0042744">
    <property type="term" value="P:hydrogen peroxide catabolic process"/>
    <property type="evidence" value="ECO:0007669"/>
    <property type="project" value="TreeGrafter"/>
</dbReference>
<keyword evidence="4" id="KW-0049">Antioxidant</keyword>
<dbReference type="InterPro" id="IPR013740">
    <property type="entry name" value="Redoxin"/>
</dbReference>
<dbReference type="InterPro" id="IPR013766">
    <property type="entry name" value="Thioredoxin_domain"/>
</dbReference>
<dbReference type="KEGG" id="pde:Pden_2325"/>
<keyword evidence="2 4" id="KW-0560">Oxidoreductase</keyword>
<dbReference type="EnsemblBacteria" id="ABL70416">
    <property type="protein sequence ID" value="ABL70416"/>
    <property type="gene ID" value="Pden_2325"/>
</dbReference>
<dbReference type="EC" id="1.11.1.27" evidence="4"/>
<dbReference type="STRING" id="318586.Pden_2325"/>
<dbReference type="eggNOG" id="COG0678">
    <property type="taxonomic scope" value="Bacteria"/>
</dbReference>
<dbReference type="HOGENOM" id="CLU_072440_1_2_5"/>
<reference evidence="7" key="1">
    <citation type="submission" date="2006-12" db="EMBL/GenBank/DDBJ databases">
        <title>Complete sequence of chromosome 1 of Paracoccus denitrificans PD1222.</title>
        <authorList>
            <person name="Copeland A."/>
            <person name="Lucas S."/>
            <person name="Lapidus A."/>
            <person name="Barry K."/>
            <person name="Detter J.C."/>
            <person name="Glavina del Rio T."/>
            <person name="Hammon N."/>
            <person name="Israni S."/>
            <person name="Dalin E."/>
            <person name="Tice H."/>
            <person name="Pitluck S."/>
            <person name="Munk A.C."/>
            <person name="Brettin T."/>
            <person name="Bruce D."/>
            <person name="Han C."/>
            <person name="Tapia R."/>
            <person name="Gilna P."/>
            <person name="Schmutz J."/>
            <person name="Larimer F."/>
            <person name="Land M."/>
            <person name="Hauser L."/>
            <person name="Kyrpides N."/>
            <person name="Lykidis A."/>
            <person name="Spiro S."/>
            <person name="Richardson D.J."/>
            <person name="Moir J.W.B."/>
            <person name="Ferguson S.J."/>
            <person name="van Spanning R.J.M."/>
            <person name="Richardson P."/>
        </authorList>
    </citation>
    <scope>NUCLEOTIDE SEQUENCE [LARGE SCALE GENOMIC DNA]</scope>
    <source>
        <strain evidence="7">Pd 1222</strain>
    </source>
</reference>
<dbReference type="SUPFAM" id="SSF52833">
    <property type="entry name" value="Thioredoxin-like"/>
    <property type="match status" value="1"/>
</dbReference>
<dbReference type="GO" id="GO:0008379">
    <property type="term" value="F:thioredoxin peroxidase activity"/>
    <property type="evidence" value="ECO:0007669"/>
    <property type="project" value="InterPro"/>
</dbReference>
<dbReference type="InterPro" id="IPR037944">
    <property type="entry name" value="PRX5-like"/>
</dbReference>
<dbReference type="PANTHER" id="PTHR10430">
    <property type="entry name" value="PEROXIREDOXIN"/>
    <property type="match status" value="1"/>
</dbReference>
<accession>A1B4H2</accession>
<dbReference type="CDD" id="cd03013">
    <property type="entry name" value="PRX5_like"/>
    <property type="match status" value="1"/>
</dbReference>
<dbReference type="Pfam" id="PF08534">
    <property type="entry name" value="Redoxin"/>
    <property type="match status" value="1"/>
</dbReference>
<evidence type="ECO:0000259" key="5">
    <source>
        <dbReference type="PROSITE" id="PS51352"/>
    </source>
</evidence>
<comment type="function">
    <text evidence="4">Thiol-specific peroxidase that catalyzes the reduction of hydrogen peroxide and organic hydroperoxides to water and alcohols, respectively. Plays a role in cell protection against oxidative stress by detoxifying peroxides.</text>
</comment>
<evidence type="ECO:0000256" key="4">
    <source>
        <dbReference type="RuleBase" id="RU366011"/>
    </source>
</evidence>
<comment type="similarity">
    <text evidence="4">Belongs to the peroxiredoxin family. Prx5 subfamily.</text>
</comment>
<gene>
    <name evidence="6" type="ordered locus">Pden_2325</name>
</gene>
<name>A1B4H2_PARDP</name>
<protein>
    <recommendedName>
        <fullName evidence="4">Glutathione-dependent peroxiredoxin</fullName>
        <ecNumber evidence="4">1.11.1.27</ecNumber>
    </recommendedName>
</protein>
<dbReference type="InterPro" id="IPR036249">
    <property type="entry name" value="Thioredoxin-like_sf"/>
</dbReference>
<sequence>MQLTEEPRMSIAKGDKLPEGTLLKLGANGPEEVAAADLAQGLVAIFAVPGAYTPTCTNAHMPSFVKNAANFRDKGVSRLVCITVNDPFVAGKWAADTGATDAGIEVLADADGSFTKALGMNIQGAGWVNGRSKRYAMLVSDGTIEELQVEEAPSACSVSSGESLLELV</sequence>
<dbReference type="PROSITE" id="PS51352">
    <property type="entry name" value="THIOREDOXIN_2"/>
    <property type="match status" value="1"/>
</dbReference>
<feature type="domain" description="Thioredoxin" evidence="5">
    <location>
        <begin position="11"/>
        <end position="168"/>
    </location>
</feature>
<dbReference type="Gene3D" id="3.40.30.10">
    <property type="entry name" value="Glutaredoxin"/>
    <property type="match status" value="1"/>
</dbReference>
<keyword evidence="7" id="KW-1185">Reference proteome</keyword>